<feature type="region of interest" description="Disordered" evidence="3">
    <location>
        <begin position="37"/>
        <end position="57"/>
    </location>
</feature>
<comment type="caution">
    <text evidence="4">The sequence shown here is derived from an EMBL/GenBank/DDBJ whole genome shotgun (WGS) entry which is preliminary data.</text>
</comment>
<dbReference type="CDD" id="cd23767">
    <property type="entry name" value="IQCD"/>
    <property type="match status" value="1"/>
</dbReference>
<name>A0A8J5G6R6_ZINOF</name>
<dbReference type="InterPro" id="IPR000048">
    <property type="entry name" value="IQ_motif_EF-hand-BS"/>
</dbReference>
<evidence type="ECO:0000313" key="4">
    <source>
        <dbReference type="EMBL" id="KAG6501630.1"/>
    </source>
</evidence>
<evidence type="ECO:0000256" key="2">
    <source>
        <dbReference type="ARBA" id="ARBA00024341"/>
    </source>
</evidence>
<evidence type="ECO:0000256" key="1">
    <source>
        <dbReference type="ARBA" id="ARBA00022860"/>
    </source>
</evidence>
<dbReference type="AlphaFoldDB" id="A0A8J5G6R6"/>
<organism evidence="4 5">
    <name type="scientific">Zingiber officinale</name>
    <name type="common">Ginger</name>
    <name type="synonym">Amomum zingiber</name>
    <dbReference type="NCBI Taxonomy" id="94328"/>
    <lineage>
        <taxon>Eukaryota</taxon>
        <taxon>Viridiplantae</taxon>
        <taxon>Streptophyta</taxon>
        <taxon>Embryophyta</taxon>
        <taxon>Tracheophyta</taxon>
        <taxon>Spermatophyta</taxon>
        <taxon>Magnoliopsida</taxon>
        <taxon>Liliopsida</taxon>
        <taxon>Zingiberales</taxon>
        <taxon>Zingiberaceae</taxon>
        <taxon>Zingiber</taxon>
    </lineage>
</organism>
<gene>
    <name evidence="4" type="ORF">ZIOFF_041513</name>
</gene>
<keyword evidence="1" id="KW-0112">Calmodulin-binding</keyword>
<dbReference type="PANTHER" id="PTHR32295:SF290">
    <property type="entry name" value="OS01G0190500 PROTEIN"/>
    <property type="match status" value="1"/>
</dbReference>
<comment type="similarity">
    <text evidence="2">Belongs to the IQD family.</text>
</comment>
<evidence type="ECO:0008006" key="6">
    <source>
        <dbReference type="Google" id="ProtNLM"/>
    </source>
</evidence>
<sequence length="408" mass="44450">MGRAAQWCRRLWSGSKENRNPSLDSSSYGGAREERTEKKRWSFRRARDSGCTSSSGSQNVSTAAAIEVEWFKSFYAVSEKEQSKHAIAVAAAAAAANAAVTAAGAAVAVVRLAGNGVIELAAIRIQTAFRAYLARKTLRALKALVKLQALVRGYLVRKQAAATLHCMQALVRAQAAVRAQRSRSFLSRDREFPPPVVIRHRSSLERLDVHAGAQTRWLSTSIDGAAFAGGPKIVEVDTCRRNLRLCPRRSSPSPAADFVAFSSPLPSSHVPARISIPGRRSQSQENHCPNCAAADQGHRFPATAQSTPRYGAAAAVTPAKGGLRQFLSALNCPHYMANTQSSTAKVRKPRQPLREASMVANSGMLKKPCFELVEGAFSFKKTVAGKLDRCSELAKEEEEREIYLQRMW</sequence>
<evidence type="ECO:0000256" key="3">
    <source>
        <dbReference type="SAM" id="MobiDB-lite"/>
    </source>
</evidence>
<dbReference type="SMART" id="SM00015">
    <property type="entry name" value="IQ"/>
    <property type="match status" value="2"/>
</dbReference>
<evidence type="ECO:0000313" key="5">
    <source>
        <dbReference type="Proteomes" id="UP000734854"/>
    </source>
</evidence>
<dbReference type="Pfam" id="PF00612">
    <property type="entry name" value="IQ"/>
    <property type="match status" value="2"/>
</dbReference>
<dbReference type="Proteomes" id="UP000734854">
    <property type="component" value="Unassembled WGS sequence"/>
</dbReference>
<accession>A0A8J5G6R6</accession>
<dbReference type="OrthoDB" id="1704267at2759"/>
<proteinExistence type="inferred from homology"/>
<dbReference type="EMBL" id="JACMSC010000011">
    <property type="protein sequence ID" value="KAG6501630.1"/>
    <property type="molecule type" value="Genomic_DNA"/>
</dbReference>
<protein>
    <recommendedName>
        <fullName evidence="6">DUF4005 domain-containing protein</fullName>
    </recommendedName>
</protein>
<feature type="compositionally biased region" description="Basic and acidic residues" evidence="3">
    <location>
        <begin position="37"/>
        <end position="48"/>
    </location>
</feature>
<dbReference type="GO" id="GO:0005516">
    <property type="term" value="F:calmodulin binding"/>
    <property type="evidence" value="ECO:0007669"/>
    <property type="project" value="UniProtKB-KW"/>
</dbReference>
<dbReference type="PROSITE" id="PS50096">
    <property type="entry name" value="IQ"/>
    <property type="match status" value="2"/>
</dbReference>
<keyword evidence="5" id="KW-1185">Reference proteome</keyword>
<reference evidence="4 5" key="1">
    <citation type="submission" date="2020-08" db="EMBL/GenBank/DDBJ databases">
        <title>Plant Genome Project.</title>
        <authorList>
            <person name="Zhang R.-G."/>
        </authorList>
    </citation>
    <scope>NUCLEOTIDE SEQUENCE [LARGE SCALE GENOMIC DNA]</scope>
    <source>
        <tissue evidence="4">Rhizome</tissue>
    </source>
</reference>
<dbReference type="PANTHER" id="PTHR32295">
    <property type="entry name" value="IQ-DOMAIN 5-RELATED"/>
    <property type="match status" value="1"/>
</dbReference>